<feature type="binding site" evidence="3">
    <location>
        <position position="97"/>
    </location>
    <ligand>
        <name>ATP</name>
        <dbReference type="ChEBI" id="CHEBI:30616"/>
    </ligand>
</feature>
<evidence type="ECO:0000313" key="7">
    <source>
        <dbReference type="Proteomes" id="UP000008144"/>
    </source>
</evidence>
<keyword evidence="1 3" id="KW-0547">Nucleotide-binding</keyword>
<dbReference type="PANTHER" id="PTHR44329">
    <property type="entry name" value="SERINE/THREONINE-PROTEIN KINASE TNNI3K-RELATED"/>
    <property type="match status" value="1"/>
</dbReference>
<dbReference type="InterPro" id="IPR051681">
    <property type="entry name" value="Ser/Thr_Kinases-Pseudokinases"/>
</dbReference>
<dbReference type="InterPro" id="IPR000719">
    <property type="entry name" value="Prot_kinase_dom"/>
</dbReference>
<reference evidence="6" key="2">
    <citation type="journal article" date="2008" name="Genome Biol.">
        <title>Improved genome assembly and evidence-based global gene model set for the chordate Ciona intestinalis: new insight into intron and operon populations.</title>
        <authorList>
            <person name="Satou Y."/>
            <person name="Mineta K."/>
            <person name="Ogasawara M."/>
            <person name="Sasakura Y."/>
            <person name="Shoguchi E."/>
            <person name="Ueno K."/>
            <person name="Yamada L."/>
            <person name="Matsumoto J."/>
            <person name="Wasserscheid J."/>
            <person name="Dewar K."/>
            <person name="Wiley G.B."/>
            <person name="Macmil S.L."/>
            <person name="Roe B.A."/>
            <person name="Zeller R.W."/>
            <person name="Hastings K.E."/>
            <person name="Lemaire P."/>
            <person name="Lindquist E."/>
            <person name="Endo T."/>
            <person name="Hotta K."/>
            <person name="Inaba K."/>
        </authorList>
    </citation>
    <scope>NUCLEOTIDE SEQUENCE [LARGE SCALE GENOMIC DNA]</scope>
    <source>
        <strain evidence="6">wild type</strain>
    </source>
</reference>
<dbReference type="GO" id="GO:0004674">
    <property type="term" value="F:protein serine/threonine kinase activity"/>
    <property type="evidence" value="ECO:0007669"/>
    <property type="project" value="UniProtKB-KW"/>
</dbReference>
<proteinExistence type="inferred from homology"/>
<accession>F6SNR0</accession>
<evidence type="ECO:0000256" key="2">
    <source>
        <dbReference type="ARBA" id="ARBA00022840"/>
    </source>
</evidence>
<comment type="similarity">
    <text evidence="4">Belongs to the protein kinase superfamily.</text>
</comment>
<dbReference type="PROSITE" id="PS00108">
    <property type="entry name" value="PROTEIN_KINASE_ST"/>
    <property type="match status" value="1"/>
</dbReference>
<dbReference type="Gene3D" id="1.10.510.10">
    <property type="entry name" value="Transferase(Phosphotransferase) domain 1"/>
    <property type="match status" value="1"/>
</dbReference>
<organism evidence="6 7">
    <name type="scientific">Ciona intestinalis</name>
    <name type="common">Transparent sea squirt</name>
    <name type="synonym">Ascidia intestinalis</name>
    <dbReference type="NCBI Taxonomy" id="7719"/>
    <lineage>
        <taxon>Eukaryota</taxon>
        <taxon>Metazoa</taxon>
        <taxon>Chordata</taxon>
        <taxon>Tunicata</taxon>
        <taxon>Ascidiacea</taxon>
        <taxon>Phlebobranchia</taxon>
        <taxon>Cionidae</taxon>
        <taxon>Ciona</taxon>
    </lineage>
</organism>
<feature type="domain" description="Protein kinase" evidence="5">
    <location>
        <begin position="70"/>
        <end position="236"/>
    </location>
</feature>
<dbReference type="Gene3D" id="3.30.200.20">
    <property type="entry name" value="Phosphorylase Kinase, domain 1"/>
    <property type="match status" value="1"/>
</dbReference>
<reference evidence="6" key="4">
    <citation type="submission" date="2025-09" db="UniProtKB">
        <authorList>
            <consortium name="Ensembl"/>
        </authorList>
    </citation>
    <scope>IDENTIFICATION</scope>
</reference>
<keyword evidence="4" id="KW-0723">Serine/threonine-protein kinase</keyword>
<keyword evidence="4" id="KW-0808">Transferase</keyword>
<evidence type="ECO:0000256" key="1">
    <source>
        <dbReference type="ARBA" id="ARBA00022741"/>
    </source>
</evidence>
<reference evidence="6" key="3">
    <citation type="submission" date="2025-08" db="UniProtKB">
        <authorList>
            <consortium name="Ensembl"/>
        </authorList>
    </citation>
    <scope>IDENTIFICATION</scope>
</reference>
<name>F6SNR0_CIOIN</name>
<dbReference type="Pfam" id="PF00069">
    <property type="entry name" value="Pkinase"/>
    <property type="match status" value="1"/>
</dbReference>
<sequence length="236" mass="27059">MLEPLQRSSTDILNMLREETESIRSEQGESVRFHALNNICYKMESFRRDLENLINAEKSEILPEEFGLGSKKNVKLGGGSFGVVYKSNYKGTSVAVKVMNDTKDENNRDKELNYLKVLRHDNIIGFRGCGMYQSKRFIVLEYIKENLYLFTKNYSSDDGEGLSAFMAWGISKQLANVMNYLHSRPMTHGDLKPDNILVDRSTVNPRIKLCDFGLACRKDEYTADKSEGHVRYKKKG</sequence>
<dbReference type="HOGENOM" id="CLU_1177690_0_0_1"/>
<protein>
    <recommendedName>
        <fullName evidence="5">Protein kinase domain-containing protein</fullName>
    </recommendedName>
</protein>
<reference evidence="7" key="1">
    <citation type="journal article" date="2002" name="Science">
        <title>The draft genome of Ciona intestinalis: insights into chordate and vertebrate origins.</title>
        <authorList>
            <person name="Dehal P."/>
            <person name="Satou Y."/>
            <person name="Campbell R.K."/>
            <person name="Chapman J."/>
            <person name="Degnan B."/>
            <person name="De Tomaso A."/>
            <person name="Davidson B."/>
            <person name="Di Gregorio A."/>
            <person name="Gelpke M."/>
            <person name="Goodstein D.M."/>
            <person name="Harafuji N."/>
            <person name="Hastings K.E."/>
            <person name="Ho I."/>
            <person name="Hotta K."/>
            <person name="Huang W."/>
            <person name="Kawashima T."/>
            <person name="Lemaire P."/>
            <person name="Martinez D."/>
            <person name="Meinertzhagen I.A."/>
            <person name="Necula S."/>
            <person name="Nonaka M."/>
            <person name="Putnam N."/>
            <person name="Rash S."/>
            <person name="Saiga H."/>
            <person name="Satake M."/>
            <person name="Terry A."/>
            <person name="Yamada L."/>
            <person name="Wang H.G."/>
            <person name="Awazu S."/>
            <person name="Azumi K."/>
            <person name="Boore J."/>
            <person name="Branno M."/>
            <person name="Chin-Bow S."/>
            <person name="DeSantis R."/>
            <person name="Doyle S."/>
            <person name="Francino P."/>
            <person name="Keys D.N."/>
            <person name="Haga S."/>
            <person name="Hayashi H."/>
            <person name="Hino K."/>
            <person name="Imai K.S."/>
            <person name="Inaba K."/>
            <person name="Kano S."/>
            <person name="Kobayashi K."/>
            <person name="Kobayashi M."/>
            <person name="Lee B.I."/>
            <person name="Makabe K.W."/>
            <person name="Manohar C."/>
            <person name="Matassi G."/>
            <person name="Medina M."/>
            <person name="Mochizuki Y."/>
            <person name="Mount S."/>
            <person name="Morishita T."/>
            <person name="Miura S."/>
            <person name="Nakayama A."/>
            <person name="Nishizaka S."/>
            <person name="Nomoto H."/>
            <person name="Ohta F."/>
            <person name="Oishi K."/>
            <person name="Rigoutsos I."/>
            <person name="Sano M."/>
            <person name="Sasaki A."/>
            <person name="Sasakura Y."/>
            <person name="Shoguchi E."/>
            <person name="Shin-i T."/>
            <person name="Spagnuolo A."/>
            <person name="Stainier D."/>
            <person name="Suzuki M.M."/>
            <person name="Tassy O."/>
            <person name="Takatori N."/>
            <person name="Tokuoka M."/>
            <person name="Yagi K."/>
            <person name="Yoshizaki F."/>
            <person name="Wada S."/>
            <person name="Zhang C."/>
            <person name="Hyatt P.D."/>
            <person name="Larimer F."/>
            <person name="Detter C."/>
            <person name="Doggett N."/>
            <person name="Glavina T."/>
            <person name="Hawkins T."/>
            <person name="Richardson P."/>
            <person name="Lucas S."/>
            <person name="Kohara Y."/>
            <person name="Levine M."/>
            <person name="Satoh N."/>
            <person name="Rokhsar D.S."/>
        </authorList>
    </citation>
    <scope>NUCLEOTIDE SEQUENCE [LARGE SCALE GENOMIC DNA]</scope>
</reference>
<evidence type="ECO:0000313" key="6">
    <source>
        <dbReference type="Ensembl" id="ENSCINP00000022067.2"/>
    </source>
</evidence>
<dbReference type="InterPro" id="IPR008271">
    <property type="entry name" value="Ser/Thr_kinase_AS"/>
</dbReference>
<keyword evidence="7" id="KW-1185">Reference proteome</keyword>
<evidence type="ECO:0000256" key="3">
    <source>
        <dbReference type="PROSITE-ProRule" id="PRU10141"/>
    </source>
</evidence>
<dbReference type="SUPFAM" id="SSF56112">
    <property type="entry name" value="Protein kinase-like (PK-like)"/>
    <property type="match status" value="1"/>
</dbReference>
<dbReference type="PROSITE" id="PS00107">
    <property type="entry name" value="PROTEIN_KINASE_ATP"/>
    <property type="match status" value="1"/>
</dbReference>
<dbReference type="InterPro" id="IPR017441">
    <property type="entry name" value="Protein_kinase_ATP_BS"/>
</dbReference>
<dbReference type="InterPro" id="IPR011009">
    <property type="entry name" value="Kinase-like_dom_sf"/>
</dbReference>
<keyword evidence="4" id="KW-0418">Kinase</keyword>
<dbReference type="PROSITE" id="PS50011">
    <property type="entry name" value="PROTEIN_KINASE_DOM"/>
    <property type="match status" value="1"/>
</dbReference>
<dbReference type="EMBL" id="EAAA01001386">
    <property type="status" value="NOT_ANNOTATED_CDS"/>
    <property type="molecule type" value="Genomic_DNA"/>
</dbReference>
<evidence type="ECO:0000256" key="4">
    <source>
        <dbReference type="RuleBase" id="RU000304"/>
    </source>
</evidence>
<dbReference type="PANTHER" id="PTHR44329:SF293">
    <property type="entry name" value="MITOGEN-ACTIVATED PROTEIN KINASE KINASE KINASE"/>
    <property type="match status" value="1"/>
</dbReference>
<keyword evidence="2 3" id="KW-0067">ATP-binding</keyword>
<dbReference type="InParanoid" id="F6SNR0"/>
<dbReference type="GO" id="GO:0005524">
    <property type="term" value="F:ATP binding"/>
    <property type="evidence" value="ECO:0007669"/>
    <property type="project" value="UniProtKB-UniRule"/>
</dbReference>
<dbReference type="Proteomes" id="UP000008144">
    <property type="component" value="Chromosome 2"/>
</dbReference>
<dbReference type="STRING" id="7719.ENSCINP00000022067"/>
<dbReference type="AlphaFoldDB" id="F6SNR0"/>
<evidence type="ECO:0000259" key="5">
    <source>
        <dbReference type="PROSITE" id="PS50011"/>
    </source>
</evidence>
<dbReference type="Ensembl" id="ENSCINT00000022313.2">
    <property type="protein sequence ID" value="ENSCINP00000022067.2"/>
    <property type="gene ID" value="ENSCING00000011582.2"/>
</dbReference>
<dbReference type="SMART" id="SM00220">
    <property type="entry name" value="S_TKc"/>
    <property type="match status" value="1"/>
</dbReference>